<dbReference type="SUPFAM" id="SSF53474">
    <property type="entry name" value="alpha/beta-Hydrolases"/>
    <property type="match status" value="1"/>
</dbReference>
<keyword evidence="1 4" id="KW-0378">Hydrolase</keyword>
<dbReference type="PANTHER" id="PTHR22946">
    <property type="entry name" value="DIENELACTONE HYDROLASE DOMAIN-CONTAINING PROTEIN-RELATED"/>
    <property type="match status" value="1"/>
</dbReference>
<dbReference type="PROSITE" id="PS00708">
    <property type="entry name" value="PRO_ENDOPEP_SER"/>
    <property type="match status" value="1"/>
</dbReference>
<dbReference type="Gene3D" id="3.40.50.1820">
    <property type="entry name" value="alpha/beta hydrolase"/>
    <property type="match status" value="1"/>
</dbReference>
<dbReference type="EMBL" id="JAMQGP010000002">
    <property type="protein sequence ID" value="MCM2679319.1"/>
    <property type="molecule type" value="Genomic_DNA"/>
</dbReference>
<dbReference type="Pfam" id="PF01738">
    <property type="entry name" value="DLH"/>
    <property type="match status" value="1"/>
</dbReference>
<dbReference type="InterPro" id="IPR050261">
    <property type="entry name" value="FrsA_esterase"/>
</dbReference>
<name>A0AA41W676_9GAMM</name>
<evidence type="ECO:0000259" key="3">
    <source>
        <dbReference type="Pfam" id="PF01738"/>
    </source>
</evidence>
<feature type="domain" description="Dienelactone hydrolase" evidence="3">
    <location>
        <begin position="61"/>
        <end position="246"/>
    </location>
</feature>
<dbReference type="RefSeq" id="WP_251260670.1">
    <property type="nucleotide sequence ID" value="NZ_JAMQGP010000002.1"/>
</dbReference>
<dbReference type="AlphaFoldDB" id="A0AA41W676"/>
<dbReference type="GO" id="GO:0052689">
    <property type="term" value="F:carboxylic ester hydrolase activity"/>
    <property type="evidence" value="ECO:0007669"/>
    <property type="project" value="UniProtKB-ARBA"/>
</dbReference>
<dbReference type="Proteomes" id="UP001165393">
    <property type="component" value="Unassembled WGS sequence"/>
</dbReference>
<evidence type="ECO:0000256" key="2">
    <source>
        <dbReference type="SAM" id="SignalP"/>
    </source>
</evidence>
<accession>A0AA41W676</accession>
<dbReference type="PANTHER" id="PTHR22946:SF9">
    <property type="entry name" value="POLYKETIDE TRANSFERASE AF380"/>
    <property type="match status" value="1"/>
</dbReference>
<sequence>MFRTLLTALCVAALIPFAASATIAKQQSPFTYYVNLPVQTLEGTLNVSAQYRLPREREDGPIPAVVILHSTGGVDSTGSYYAAALNQAGYATLELDMWSPRGFAGGSDSRPALPQQTIPDAFAALKYLAELEEIDATRIGVMGFSWGGVVTLLSATEQYNALMNQTGYRFAAHVAHYPICYLYNNDLVPVPGFDLVNITAPVLIQSGGRDDYDLPISCPLLVNGLAPADKDLVDLKMYPFAYHGWDRLEPTWVVEDPFANLGQGGEVTLKPSPWTAYFSRAKVVRHFDKAFAD</sequence>
<dbReference type="InterPro" id="IPR002925">
    <property type="entry name" value="Dienelactn_hydro"/>
</dbReference>
<keyword evidence="5" id="KW-1185">Reference proteome</keyword>
<feature type="signal peptide" evidence="2">
    <location>
        <begin position="1"/>
        <end position="21"/>
    </location>
</feature>
<keyword evidence="2" id="KW-0732">Signal</keyword>
<dbReference type="InterPro" id="IPR002471">
    <property type="entry name" value="Pept_S9_AS"/>
</dbReference>
<proteinExistence type="predicted"/>
<protein>
    <submittedName>
        <fullName evidence="4">Dienelactone hydrolase family protein</fullName>
    </submittedName>
</protein>
<organism evidence="4 5">
    <name type="scientific">Echinimonas agarilytica</name>
    <dbReference type="NCBI Taxonomy" id="1215918"/>
    <lineage>
        <taxon>Bacteria</taxon>
        <taxon>Pseudomonadati</taxon>
        <taxon>Pseudomonadota</taxon>
        <taxon>Gammaproteobacteria</taxon>
        <taxon>Alteromonadales</taxon>
        <taxon>Echinimonadaceae</taxon>
        <taxon>Echinimonas</taxon>
    </lineage>
</organism>
<evidence type="ECO:0000256" key="1">
    <source>
        <dbReference type="ARBA" id="ARBA00022801"/>
    </source>
</evidence>
<dbReference type="GO" id="GO:0004252">
    <property type="term" value="F:serine-type endopeptidase activity"/>
    <property type="evidence" value="ECO:0007669"/>
    <property type="project" value="InterPro"/>
</dbReference>
<feature type="chain" id="PRO_5041312257" evidence="2">
    <location>
        <begin position="22"/>
        <end position="293"/>
    </location>
</feature>
<dbReference type="InterPro" id="IPR029058">
    <property type="entry name" value="AB_hydrolase_fold"/>
</dbReference>
<gene>
    <name evidence="4" type="ORF">NAF29_06465</name>
</gene>
<dbReference type="GO" id="GO:0006508">
    <property type="term" value="P:proteolysis"/>
    <property type="evidence" value="ECO:0007669"/>
    <property type="project" value="InterPro"/>
</dbReference>
<evidence type="ECO:0000313" key="4">
    <source>
        <dbReference type="EMBL" id="MCM2679319.1"/>
    </source>
</evidence>
<evidence type="ECO:0000313" key="5">
    <source>
        <dbReference type="Proteomes" id="UP001165393"/>
    </source>
</evidence>
<reference evidence="4 5" key="1">
    <citation type="journal article" date="2013" name="Antonie Van Leeuwenhoek">
        <title>Echinimonas agarilytica gen. nov., sp. nov., a new gammaproteobacterium isolated from the sea urchin Strongylocentrotus intermedius.</title>
        <authorList>
            <person name="Nedashkovskaya O.I."/>
            <person name="Stenkova A.M."/>
            <person name="Zhukova N.V."/>
            <person name="Van Trappen S."/>
            <person name="Lee J.S."/>
            <person name="Kim S.B."/>
        </authorList>
    </citation>
    <scope>NUCLEOTIDE SEQUENCE [LARGE SCALE GENOMIC DNA]</scope>
    <source>
        <strain evidence="4 5">KMM 6351</strain>
    </source>
</reference>
<comment type="caution">
    <text evidence="4">The sequence shown here is derived from an EMBL/GenBank/DDBJ whole genome shotgun (WGS) entry which is preliminary data.</text>
</comment>